<evidence type="ECO:0000256" key="2">
    <source>
        <dbReference type="ARBA" id="ARBA00022723"/>
    </source>
</evidence>
<organism evidence="6 7">
    <name type="scientific">Ruegeria atlantica</name>
    <dbReference type="NCBI Taxonomy" id="81569"/>
    <lineage>
        <taxon>Bacteria</taxon>
        <taxon>Pseudomonadati</taxon>
        <taxon>Pseudomonadota</taxon>
        <taxon>Alphaproteobacteria</taxon>
        <taxon>Rhodobacterales</taxon>
        <taxon>Roseobacteraceae</taxon>
        <taxon>Ruegeria</taxon>
    </lineage>
</organism>
<evidence type="ECO:0000313" key="6">
    <source>
        <dbReference type="EMBL" id="NOE19568.1"/>
    </source>
</evidence>
<dbReference type="GO" id="GO:0016462">
    <property type="term" value="F:pyrophosphatase activity"/>
    <property type="evidence" value="ECO:0007669"/>
    <property type="project" value="InterPro"/>
</dbReference>
<evidence type="ECO:0000256" key="3">
    <source>
        <dbReference type="ARBA" id="ARBA00022801"/>
    </source>
</evidence>
<dbReference type="EMBL" id="WVRA01000006">
    <property type="protein sequence ID" value="NOE19568.1"/>
    <property type="molecule type" value="Genomic_DNA"/>
</dbReference>
<comment type="cofactor">
    <cofactor evidence="1">
        <name>Mg(2+)</name>
        <dbReference type="ChEBI" id="CHEBI:18420"/>
    </cofactor>
</comment>
<reference evidence="6" key="1">
    <citation type="submission" date="2019-12" db="EMBL/GenBank/DDBJ databases">
        <title>Ruegeria JWLKs population differentiation of coral mucus and skeleton niches.</title>
        <authorList>
            <person name="Luo D."/>
        </authorList>
    </citation>
    <scope>NUCLEOTIDE SEQUENCE</scope>
    <source>
        <strain evidence="6">HKCCD6181</strain>
    </source>
</reference>
<dbReference type="InterPro" id="IPR047198">
    <property type="entry name" value="DDP-like_NUDIX"/>
</dbReference>
<comment type="caution">
    <text evidence="6">The sequence shown here is derived from an EMBL/GenBank/DDBJ whole genome shotgun (WGS) entry which is preliminary data.</text>
</comment>
<dbReference type="InterPro" id="IPR015797">
    <property type="entry name" value="NUDIX_hydrolase-like_dom_sf"/>
</dbReference>
<keyword evidence="3" id="KW-0378">Hydrolase</keyword>
<dbReference type="SUPFAM" id="SSF55811">
    <property type="entry name" value="Nudix"/>
    <property type="match status" value="1"/>
</dbReference>
<keyword evidence="2" id="KW-0479">Metal-binding</keyword>
<dbReference type="InterPro" id="IPR000086">
    <property type="entry name" value="NUDIX_hydrolase_dom"/>
</dbReference>
<dbReference type="RefSeq" id="WP_171331141.1">
    <property type="nucleotide sequence ID" value="NZ_WVRA01000006.1"/>
</dbReference>
<dbReference type="PANTHER" id="PTHR12629:SF0">
    <property type="entry name" value="DIPHOSPHOINOSITOL-POLYPHOSPHATE DIPHOSPHATASE"/>
    <property type="match status" value="1"/>
</dbReference>
<name>A0AA90YUQ5_9RHOB</name>
<dbReference type="PANTHER" id="PTHR12629">
    <property type="entry name" value="DIPHOSPHOINOSITOL POLYPHOSPHATE PHOSPHOHYDROLASE"/>
    <property type="match status" value="1"/>
</dbReference>
<evidence type="ECO:0000313" key="7">
    <source>
        <dbReference type="Proteomes" id="UP000597886"/>
    </source>
</evidence>
<protein>
    <submittedName>
        <fullName evidence="6">NUDIX domain-containing protein</fullName>
    </submittedName>
</protein>
<sequence>MSKTRRAADTTGKLYAQAAALPLRLSNASKVEVLMVTSRDTGRWVPPKGWTNKRKSPWSSAKIEAWEEAGAIGAISKTPLGTYDYNKILNDGTAITCRVTLYPMVVQKLSKKWKEKHERTRCWFSPEQAARRVCEPELGAMISSIDARPDWLRKMLKKYPSV</sequence>
<keyword evidence="4" id="KW-0460">Magnesium</keyword>
<dbReference type="CDD" id="cd04666">
    <property type="entry name" value="NUDIX_DIPP2_like_Nudt4"/>
    <property type="match status" value="1"/>
</dbReference>
<gene>
    <name evidence="6" type="ORF">GS634_15685</name>
</gene>
<dbReference type="Gene3D" id="3.90.79.10">
    <property type="entry name" value="Nucleoside Triphosphate Pyrophosphohydrolase"/>
    <property type="match status" value="1"/>
</dbReference>
<feature type="domain" description="Nudix hydrolase" evidence="5">
    <location>
        <begin position="13"/>
        <end position="154"/>
    </location>
</feature>
<evidence type="ECO:0000259" key="5">
    <source>
        <dbReference type="PROSITE" id="PS51462"/>
    </source>
</evidence>
<dbReference type="GO" id="GO:0005737">
    <property type="term" value="C:cytoplasm"/>
    <property type="evidence" value="ECO:0007669"/>
    <property type="project" value="TreeGrafter"/>
</dbReference>
<dbReference type="Proteomes" id="UP000597886">
    <property type="component" value="Unassembled WGS sequence"/>
</dbReference>
<evidence type="ECO:0000256" key="1">
    <source>
        <dbReference type="ARBA" id="ARBA00001946"/>
    </source>
</evidence>
<proteinExistence type="predicted"/>
<dbReference type="PROSITE" id="PS51462">
    <property type="entry name" value="NUDIX"/>
    <property type="match status" value="1"/>
</dbReference>
<dbReference type="GO" id="GO:0046872">
    <property type="term" value="F:metal ion binding"/>
    <property type="evidence" value="ECO:0007669"/>
    <property type="project" value="UniProtKB-KW"/>
</dbReference>
<accession>A0AA90YUQ5</accession>
<dbReference type="AlphaFoldDB" id="A0AA90YUQ5"/>
<evidence type="ECO:0000256" key="4">
    <source>
        <dbReference type="ARBA" id="ARBA00022842"/>
    </source>
</evidence>